<evidence type="ECO:0000313" key="2">
    <source>
        <dbReference type="Proteomes" id="UP000095281"/>
    </source>
</evidence>
<dbReference type="AlphaFoldDB" id="A0A1I8BIZ5"/>
<organism evidence="2 3">
    <name type="scientific">Meloidogyne hapla</name>
    <name type="common">Root-knot nematode worm</name>
    <dbReference type="NCBI Taxonomy" id="6305"/>
    <lineage>
        <taxon>Eukaryota</taxon>
        <taxon>Metazoa</taxon>
        <taxon>Ecdysozoa</taxon>
        <taxon>Nematoda</taxon>
        <taxon>Chromadorea</taxon>
        <taxon>Rhabditida</taxon>
        <taxon>Tylenchina</taxon>
        <taxon>Tylenchomorpha</taxon>
        <taxon>Tylenchoidea</taxon>
        <taxon>Meloidogynidae</taxon>
        <taxon>Meloidogyninae</taxon>
        <taxon>Meloidogyne</taxon>
    </lineage>
</organism>
<accession>A0A1I8BIZ5</accession>
<keyword evidence="2" id="KW-1185">Reference proteome</keyword>
<dbReference type="WBParaSite" id="MhA1_Contig2461.frz3.gene4">
    <property type="protein sequence ID" value="MhA1_Contig2461.frz3.gene4"/>
    <property type="gene ID" value="MhA1_Contig2461.frz3.gene4"/>
</dbReference>
<sequence length="333" mass="39477">MEILKKEDKLYNLQTYINHRNKLLNSINYRLCKEENEILEDKYYLLKKDYKTINEENNKLYHENKCLKEDISLQQKKYENDYNKKAEEIENIEAKFKNKFEAIKINELAKNKNEYYEEINRILQQHKSEILEKENEIIFLKKKIAIKEELNLNKIEISEALTSTVSQLNESNQELNGSNEIEHGRQTVESSVAALYSPPPPPQTFPITQTNIQSTSRMEDFINPPQPPTYLQTISDNNFRFNQQQFNSVGNSQITTPQIFPQQHTQNQNLQHLGLIYSSEQQQRQFQPPTFQQQQNHYPSNISYASSLPLNNQQILQQGQYIFINRERRNKNI</sequence>
<proteinExistence type="predicted"/>
<evidence type="ECO:0000256" key="1">
    <source>
        <dbReference type="SAM" id="Coils"/>
    </source>
</evidence>
<feature type="coiled-coil region" evidence="1">
    <location>
        <begin position="50"/>
        <end position="143"/>
    </location>
</feature>
<keyword evidence="1" id="KW-0175">Coiled coil</keyword>
<reference evidence="3" key="1">
    <citation type="submission" date="2016-11" db="UniProtKB">
        <authorList>
            <consortium name="WormBaseParasite"/>
        </authorList>
    </citation>
    <scope>IDENTIFICATION</scope>
</reference>
<protein>
    <submittedName>
        <fullName evidence="3">Uncharacterized protein</fullName>
    </submittedName>
</protein>
<dbReference type="Proteomes" id="UP000095281">
    <property type="component" value="Unplaced"/>
</dbReference>
<name>A0A1I8BIZ5_MELHA</name>
<evidence type="ECO:0000313" key="3">
    <source>
        <dbReference type="WBParaSite" id="MhA1_Contig2461.frz3.gene4"/>
    </source>
</evidence>